<proteinExistence type="predicted"/>
<dbReference type="Proteomes" id="UP001249291">
    <property type="component" value="Unassembled WGS sequence"/>
</dbReference>
<evidence type="ECO:0008006" key="3">
    <source>
        <dbReference type="Google" id="ProtNLM"/>
    </source>
</evidence>
<reference evidence="1 2" key="1">
    <citation type="submission" date="2023-08" db="EMBL/GenBank/DDBJ databases">
        <title>Functional and genomic diversity of the sorghum phyllosphere microbiome.</title>
        <authorList>
            <person name="Shade A."/>
        </authorList>
    </citation>
    <scope>NUCLEOTIDE SEQUENCE [LARGE SCALE GENOMIC DNA]</scope>
    <source>
        <strain evidence="1 2">SORGH_AS_0445</strain>
    </source>
</reference>
<organism evidence="1 2">
    <name type="scientific">Microbacterium foliorum</name>
    <dbReference type="NCBI Taxonomy" id="104336"/>
    <lineage>
        <taxon>Bacteria</taxon>
        <taxon>Bacillati</taxon>
        <taxon>Actinomycetota</taxon>
        <taxon>Actinomycetes</taxon>
        <taxon>Micrococcales</taxon>
        <taxon>Microbacteriaceae</taxon>
        <taxon>Microbacterium</taxon>
    </lineage>
</organism>
<keyword evidence="2" id="KW-1185">Reference proteome</keyword>
<accession>A0ABU1HQY2</accession>
<dbReference type="RefSeq" id="WP_309689702.1">
    <property type="nucleotide sequence ID" value="NZ_JAVIZQ010000001.1"/>
</dbReference>
<gene>
    <name evidence="1" type="ORF">QE375_001597</name>
</gene>
<dbReference type="EMBL" id="JAVIZQ010000001">
    <property type="protein sequence ID" value="MDR6142043.1"/>
    <property type="molecule type" value="Genomic_DNA"/>
</dbReference>
<evidence type="ECO:0000313" key="2">
    <source>
        <dbReference type="Proteomes" id="UP001249291"/>
    </source>
</evidence>
<comment type="caution">
    <text evidence="1">The sequence shown here is derived from an EMBL/GenBank/DDBJ whole genome shotgun (WGS) entry which is preliminary data.</text>
</comment>
<sequence>MSYTYPVKFPEGTLTTAELHLLLSNPTVIAERVAELADQKFIADFLLSGRYSAQGGGVFYETGEEIFASEDPEAISPLGGYPTVILDSGEVVSARTVKWGLDSVISDEKIARQGITYVNRGITRLVNTVVRHVDRVAMAVIASRVTSTFASLETWSTAGKAVEAITTIQAERAALGYGIDLDTAVLRPAQYAKVIGMLIDDKALPREQGETAIRGNLPVDALGLTWATTPHFQGANPLLVDREQLGGMADEDLGGPGYVRTEAFGVEAKTIREDKAEGYTLRARRVTVPVVTEPMAGVALTNTGL</sequence>
<dbReference type="Pfam" id="PF25209">
    <property type="entry name" value="Phage_capsid_4"/>
    <property type="match status" value="1"/>
</dbReference>
<name>A0ABU1HQY2_9MICO</name>
<protein>
    <recommendedName>
        <fullName evidence="3">Major capsid protein</fullName>
    </recommendedName>
</protein>
<evidence type="ECO:0000313" key="1">
    <source>
        <dbReference type="EMBL" id="MDR6142043.1"/>
    </source>
</evidence>